<dbReference type="EMBL" id="QGNW01002619">
    <property type="protein sequence ID" value="RVW14463.1"/>
    <property type="molecule type" value="Genomic_DNA"/>
</dbReference>
<sequence length="59" mass="6627">MMTLQISQSGSDMKENKVDLTQINEDKELNNIGGFDSASFTIIDILDEDDDDTEEDDLN</sequence>
<evidence type="ECO:0000313" key="1">
    <source>
        <dbReference type="EMBL" id="RVW14463.1"/>
    </source>
</evidence>
<dbReference type="AlphaFoldDB" id="A0A438BU19"/>
<accession>A0A438BU19</accession>
<organism evidence="1 2">
    <name type="scientific">Vitis vinifera</name>
    <name type="common">Grape</name>
    <dbReference type="NCBI Taxonomy" id="29760"/>
    <lineage>
        <taxon>Eukaryota</taxon>
        <taxon>Viridiplantae</taxon>
        <taxon>Streptophyta</taxon>
        <taxon>Embryophyta</taxon>
        <taxon>Tracheophyta</taxon>
        <taxon>Spermatophyta</taxon>
        <taxon>Magnoliopsida</taxon>
        <taxon>eudicotyledons</taxon>
        <taxon>Gunneridae</taxon>
        <taxon>Pentapetalae</taxon>
        <taxon>rosids</taxon>
        <taxon>Vitales</taxon>
        <taxon>Vitaceae</taxon>
        <taxon>Viteae</taxon>
        <taxon>Vitis</taxon>
    </lineage>
</organism>
<dbReference type="Proteomes" id="UP000288805">
    <property type="component" value="Unassembled WGS sequence"/>
</dbReference>
<name>A0A438BU19_VITVI</name>
<evidence type="ECO:0000313" key="2">
    <source>
        <dbReference type="Proteomes" id="UP000288805"/>
    </source>
</evidence>
<proteinExistence type="predicted"/>
<gene>
    <name evidence="1" type="ORF">CK203_090787</name>
</gene>
<protein>
    <submittedName>
        <fullName evidence="1">Uncharacterized protein</fullName>
    </submittedName>
</protein>
<reference evidence="1 2" key="1">
    <citation type="journal article" date="2018" name="PLoS Genet.">
        <title>Population sequencing reveals clonal diversity and ancestral inbreeding in the grapevine cultivar Chardonnay.</title>
        <authorList>
            <person name="Roach M.J."/>
            <person name="Johnson D.L."/>
            <person name="Bohlmann J."/>
            <person name="van Vuuren H.J."/>
            <person name="Jones S.J."/>
            <person name="Pretorius I.S."/>
            <person name="Schmidt S.A."/>
            <person name="Borneman A.R."/>
        </authorList>
    </citation>
    <scope>NUCLEOTIDE SEQUENCE [LARGE SCALE GENOMIC DNA]</scope>
    <source>
        <strain evidence="2">cv. Chardonnay</strain>
        <tissue evidence="1">Leaf</tissue>
    </source>
</reference>
<comment type="caution">
    <text evidence="1">The sequence shown here is derived from an EMBL/GenBank/DDBJ whole genome shotgun (WGS) entry which is preliminary data.</text>
</comment>